<dbReference type="AlphaFoldDB" id="E4XUG0"/>
<gene>
    <name evidence="2" type="ORF">GSOID_T00004662001</name>
</gene>
<sequence length="202" mass="23897">MKDQARGRKYFPIFPDILFYLKFFLLYPTLLYMSFQYWGQGRERASNFRDTLTRDLEVEKTFYAETTLSSIMKKTKYIYYQFLNMIGLDPLKFAERDVKDTTLEDFIEGRTEYIEERNKDTTSLLSIFEPGRAVLTSDGTEHFGLTAYSKLPLRLLSKAFRRFSATRLFPFFFEIQFTALTVPLSASKWKKQSSQTCVFIHL</sequence>
<organism evidence="2">
    <name type="scientific">Oikopleura dioica</name>
    <name type="common">Tunicate</name>
    <dbReference type="NCBI Taxonomy" id="34765"/>
    <lineage>
        <taxon>Eukaryota</taxon>
        <taxon>Metazoa</taxon>
        <taxon>Chordata</taxon>
        <taxon>Tunicata</taxon>
        <taxon>Appendicularia</taxon>
        <taxon>Copelata</taxon>
        <taxon>Oikopleuridae</taxon>
        <taxon>Oikopleura</taxon>
    </lineage>
</organism>
<evidence type="ECO:0000256" key="1">
    <source>
        <dbReference type="SAM" id="Phobius"/>
    </source>
</evidence>
<dbReference type="EMBL" id="FN653180">
    <property type="protein sequence ID" value="CBY13357.1"/>
    <property type="molecule type" value="Genomic_DNA"/>
</dbReference>
<keyword evidence="3" id="KW-1185">Reference proteome</keyword>
<keyword evidence="1" id="KW-1133">Transmembrane helix</keyword>
<reference evidence="2" key="1">
    <citation type="journal article" date="2010" name="Science">
        <title>Plasticity of animal genome architecture unmasked by rapid evolution of a pelagic tunicate.</title>
        <authorList>
            <person name="Denoeud F."/>
            <person name="Henriet S."/>
            <person name="Mungpakdee S."/>
            <person name="Aury J.M."/>
            <person name="Da Silva C."/>
            <person name="Brinkmann H."/>
            <person name="Mikhaleva J."/>
            <person name="Olsen L.C."/>
            <person name="Jubin C."/>
            <person name="Canestro C."/>
            <person name="Bouquet J.M."/>
            <person name="Danks G."/>
            <person name="Poulain J."/>
            <person name="Campsteijn C."/>
            <person name="Adamski M."/>
            <person name="Cross I."/>
            <person name="Yadetie F."/>
            <person name="Muffato M."/>
            <person name="Louis A."/>
            <person name="Butcher S."/>
            <person name="Tsagkogeorga G."/>
            <person name="Konrad A."/>
            <person name="Singh S."/>
            <person name="Jensen M.F."/>
            <person name="Cong E.H."/>
            <person name="Eikeseth-Otteraa H."/>
            <person name="Noel B."/>
            <person name="Anthouard V."/>
            <person name="Porcel B.M."/>
            <person name="Kachouri-Lafond R."/>
            <person name="Nishino A."/>
            <person name="Ugolini M."/>
            <person name="Chourrout P."/>
            <person name="Nishida H."/>
            <person name="Aasland R."/>
            <person name="Huzurbazar S."/>
            <person name="Westhof E."/>
            <person name="Delsuc F."/>
            <person name="Lehrach H."/>
            <person name="Reinhardt R."/>
            <person name="Weissenbach J."/>
            <person name="Roy S.W."/>
            <person name="Artiguenave F."/>
            <person name="Postlethwait J.H."/>
            <person name="Manak J.R."/>
            <person name="Thompson E.M."/>
            <person name="Jaillon O."/>
            <person name="Du Pasquier L."/>
            <person name="Boudinot P."/>
            <person name="Liberles D.A."/>
            <person name="Volff J.N."/>
            <person name="Philippe H."/>
            <person name="Lenhard B."/>
            <person name="Roest Crollius H."/>
            <person name="Wincker P."/>
            <person name="Chourrout D."/>
        </authorList>
    </citation>
    <scope>NUCLEOTIDE SEQUENCE [LARGE SCALE GENOMIC DNA]</scope>
</reference>
<name>E4XUG0_OIKDI</name>
<feature type="transmembrane region" description="Helical" evidence="1">
    <location>
        <begin position="17"/>
        <end position="39"/>
    </location>
</feature>
<protein>
    <submittedName>
        <fullName evidence="2">Uncharacterized protein</fullName>
    </submittedName>
</protein>
<dbReference type="Proteomes" id="UP000001307">
    <property type="component" value="Unassembled WGS sequence"/>
</dbReference>
<accession>E4XUG0</accession>
<evidence type="ECO:0000313" key="2">
    <source>
        <dbReference type="EMBL" id="CBY13357.1"/>
    </source>
</evidence>
<proteinExistence type="predicted"/>
<evidence type="ECO:0000313" key="3">
    <source>
        <dbReference type="Proteomes" id="UP000001307"/>
    </source>
</evidence>
<keyword evidence="1" id="KW-0812">Transmembrane</keyword>
<keyword evidence="1" id="KW-0472">Membrane</keyword>
<dbReference type="InParanoid" id="E4XUG0"/>